<dbReference type="GO" id="GO:0022857">
    <property type="term" value="F:transmembrane transporter activity"/>
    <property type="evidence" value="ECO:0007669"/>
    <property type="project" value="InterPro"/>
</dbReference>
<name>A0A811SJ97_9POAL</name>
<dbReference type="Pfam" id="PF00854">
    <property type="entry name" value="PTR2"/>
    <property type="match status" value="1"/>
</dbReference>
<feature type="transmembrane region" description="Helical" evidence="8">
    <location>
        <begin position="157"/>
        <end position="179"/>
    </location>
</feature>
<evidence type="ECO:0000256" key="5">
    <source>
        <dbReference type="ARBA" id="ARBA00023136"/>
    </source>
</evidence>
<accession>A0A811SJ97</accession>
<dbReference type="GO" id="GO:0016020">
    <property type="term" value="C:membrane"/>
    <property type="evidence" value="ECO:0007669"/>
    <property type="project" value="UniProtKB-SubCell"/>
</dbReference>
<dbReference type="InterPro" id="IPR018456">
    <property type="entry name" value="PTR2_symporter_CS"/>
</dbReference>
<feature type="transmembrane region" description="Helical" evidence="8">
    <location>
        <begin position="339"/>
        <end position="359"/>
    </location>
</feature>
<evidence type="ECO:0000256" key="1">
    <source>
        <dbReference type="ARBA" id="ARBA00004141"/>
    </source>
</evidence>
<dbReference type="InterPro" id="IPR000109">
    <property type="entry name" value="POT_fam"/>
</dbReference>
<feature type="transmembrane region" description="Helical" evidence="8">
    <location>
        <begin position="299"/>
        <end position="318"/>
    </location>
</feature>
<evidence type="ECO:0000256" key="3">
    <source>
        <dbReference type="ARBA" id="ARBA00022692"/>
    </source>
</evidence>
<dbReference type="PANTHER" id="PTHR11654">
    <property type="entry name" value="OLIGOPEPTIDE TRANSPORTER-RELATED"/>
    <property type="match status" value="1"/>
</dbReference>
<dbReference type="EMBL" id="CAJGYO010000190">
    <property type="protein sequence ID" value="CAD6341344.1"/>
    <property type="molecule type" value="Genomic_DNA"/>
</dbReference>
<dbReference type="InterPro" id="IPR036259">
    <property type="entry name" value="MFS_trans_sf"/>
</dbReference>
<keyword evidence="5 8" id="KW-0472">Membrane</keyword>
<comment type="subcellular location">
    <subcellularLocation>
        <location evidence="1 6">Membrane</location>
        <topology evidence="1 6">Multi-pass membrane protein</topology>
    </subcellularLocation>
</comment>
<reference evidence="9" key="1">
    <citation type="submission" date="2020-10" db="EMBL/GenBank/DDBJ databases">
        <authorList>
            <person name="Han B."/>
            <person name="Lu T."/>
            <person name="Zhao Q."/>
            <person name="Huang X."/>
            <person name="Zhao Y."/>
        </authorList>
    </citation>
    <scope>NUCLEOTIDE SEQUENCE</scope>
</reference>
<feature type="region of interest" description="Disordered" evidence="7">
    <location>
        <begin position="1"/>
        <end position="70"/>
    </location>
</feature>
<dbReference type="PROSITE" id="PS01023">
    <property type="entry name" value="PTR2_2"/>
    <property type="match status" value="1"/>
</dbReference>
<evidence type="ECO:0000256" key="7">
    <source>
        <dbReference type="SAM" id="MobiDB-lite"/>
    </source>
</evidence>
<feature type="transmembrane region" description="Helical" evidence="8">
    <location>
        <begin position="185"/>
        <end position="205"/>
    </location>
</feature>
<evidence type="ECO:0000313" key="9">
    <source>
        <dbReference type="EMBL" id="CAD6341344.1"/>
    </source>
</evidence>
<evidence type="ECO:0000256" key="4">
    <source>
        <dbReference type="ARBA" id="ARBA00022989"/>
    </source>
</evidence>
<protein>
    <submittedName>
        <fullName evidence="9">Uncharacterized protein</fullName>
    </submittedName>
</protein>
<keyword evidence="6" id="KW-0813">Transport</keyword>
<evidence type="ECO:0000313" key="10">
    <source>
        <dbReference type="Proteomes" id="UP000604825"/>
    </source>
</evidence>
<evidence type="ECO:0000256" key="6">
    <source>
        <dbReference type="RuleBase" id="RU003755"/>
    </source>
</evidence>
<comment type="caution">
    <text evidence="9">The sequence shown here is derived from an EMBL/GenBank/DDBJ whole genome shotgun (WGS) entry which is preliminary data.</text>
</comment>
<feature type="transmembrane region" description="Helical" evidence="8">
    <location>
        <begin position="258"/>
        <end position="279"/>
    </location>
</feature>
<dbReference type="Proteomes" id="UP000604825">
    <property type="component" value="Unassembled WGS sequence"/>
</dbReference>
<sequence length="489" mass="53605">MAGSSEKKMTSCSIGEGRRGTAERGRRRRRRRGAAVGGGGGAPWEEEEEQSWGGERQVRETKKEKKRTGGRWTISLRVPHGHNRCTPRKMQNQGMAAMSFSASFLKVHGPSQSAVFFLGLYYMMAIGAGGIKPCVSSLGADQFDDSSPAERLKKNSFFNWFFFAINIGSFIAGTGVVWVQHHYGWAVGLWLPTLFIALAIASFLMGSNKYRVQKPLGSPIAISLRRFLDKAAVVVSSTEELSGSDLWRLCTVTQVEELKVIIGMLPIWANGIVFFAVMAQFSSTFLEQGRTMNKHIGAFGIPPASFNAVSVLIWVPVYDRVVVPTARRLTGNARGISELQRFGTGLLLSIAVMVTAALVETRRLASAHGEGQASMSILWQVPQYFLVAASVVFACVGQAEFFYNEAPASMRSLCSALSLLTVALWSYLSSLVVTTVVCVTTRGGKTGWIPDDDLNKGHLDRFFWLLAALGSLNLAVFVCCARRYKRKNV</sequence>
<feature type="transmembrane region" description="Helical" evidence="8">
    <location>
        <begin position="415"/>
        <end position="442"/>
    </location>
</feature>
<evidence type="ECO:0000256" key="2">
    <source>
        <dbReference type="ARBA" id="ARBA00005982"/>
    </source>
</evidence>
<dbReference type="OrthoDB" id="8904098at2759"/>
<keyword evidence="3 6" id="KW-0812">Transmembrane</keyword>
<keyword evidence="4 8" id="KW-1133">Transmembrane helix</keyword>
<gene>
    <name evidence="9" type="ORF">NCGR_LOCUS65442</name>
</gene>
<dbReference type="Gene3D" id="1.20.1250.20">
    <property type="entry name" value="MFS general substrate transporter like domains"/>
    <property type="match status" value="1"/>
</dbReference>
<feature type="transmembrane region" description="Helical" evidence="8">
    <location>
        <begin position="384"/>
        <end position="403"/>
    </location>
</feature>
<proteinExistence type="inferred from homology"/>
<dbReference type="AlphaFoldDB" id="A0A811SJ97"/>
<dbReference type="GO" id="GO:0006857">
    <property type="term" value="P:oligopeptide transport"/>
    <property type="evidence" value="ECO:0007669"/>
    <property type="project" value="InterPro"/>
</dbReference>
<feature type="transmembrane region" description="Helical" evidence="8">
    <location>
        <begin position="462"/>
        <end position="481"/>
    </location>
</feature>
<evidence type="ECO:0000256" key="8">
    <source>
        <dbReference type="SAM" id="Phobius"/>
    </source>
</evidence>
<organism evidence="9 10">
    <name type="scientific">Miscanthus lutarioriparius</name>
    <dbReference type="NCBI Taxonomy" id="422564"/>
    <lineage>
        <taxon>Eukaryota</taxon>
        <taxon>Viridiplantae</taxon>
        <taxon>Streptophyta</taxon>
        <taxon>Embryophyta</taxon>
        <taxon>Tracheophyta</taxon>
        <taxon>Spermatophyta</taxon>
        <taxon>Magnoliopsida</taxon>
        <taxon>Liliopsida</taxon>
        <taxon>Poales</taxon>
        <taxon>Poaceae</taxon>
        <taxon>PACMAD clade</taxon>
        <taxon>Panicoideae</taxon>
        <taxon>Andropogonodae</taxon>
        <taxon>Andropogoneae</taxon>
        <taxon>Saccharinae</taxon>
        <taxon>Miscanthus</taxon>
    </lineage>
</organism>
<comment type="similarity">
    <text evidence="2 6">Belongs to the major facilitator superfamily. Proton-dependent oligopeptide transporter (POT/PTR) (TC 2.A.17) family.</text>
</comment>
<dbReference type="SUPFAM" id="SSF103473">
    <property type="entry name" value="MFS general substrate transporter"/>
    <property type="match status" value="1"/>
</dbReference>
<keyword evidence="10" id="KW-1185">Reference proteome</keyword>